<dbReference type="InterPro" id="IPR029278">
    <property type="entry name" value="Imm26"/>
</dbReference>
<dbReference type="RefSeq" id="WP_097079242.1">
    <property type="nucleotide sequence ID" value="NZ_BAABHT010000005.1"/>
</dbReference>
<dbReference type="Pfam" id="PF15428">
    <property type="entry name" value="Imm26"/>
    <property type="match status" value="1"/>
</dbReference>
<accession>A0A240E9S2</accession>
<sequence>MVDNKRKRRRVKVGDIFGIDLGDSKYCYCIVLDSPLVGFYDLQVNDLKQDVKFITSHKILFKVWLMKYAFKSEKWHFIGNIELSEELNKRVYFFKQDQFDYSISIYYSEGNESIEIPATYDDVKGLERAAVWDPEHVEDRLRDHFNGVPNVWVEQLKPKPIVS</sequence>
<name>A0A240E9S2_9GAMM</name>
<dbReference type="OrthoDB" id="3523981at2"/>
<evidence type="ECO:0000313" key="1">
    <source>
        <dbReference type="EMBL" id="SNX45454.1"/>
    </source>
</evidence>
<protein>
    <submittedName>
        <fullName evidence="1">Immunity protein 26</fullName>
    </submittedName>
</protein>
<keyword evidence="2" id="KW-1185">Reference proteome</keyword>
<dbReference type="AlphaFoldDB" id="A0A240E9S2"/>
<gene>
    <name evidence="1" type="ORF">SAMN05421731_1056</name>
</gene>
<proteinExistence type="predicted"/>
<evidence type="ECO:0000313" key="2">
    <source>
        <dbReference type="Proteomes" id="UP000219042"/>
    </source>
</evidence>
<reference evidence="2" key="1">
    <citation type="submission" date="2016-09" db="EMBL/GenBank/DDBJ databases">
        <authorList>
            <person name="Varghese N."/>
            <person name="Submissions S."/>
        </authorList>
    </citation>
    <scope>NUCLEOTIDE SEQUENCE [LARGE SCALE GENOMIC DNA]</scope>
    <source>
        <strain evidence="2">ANC 4466</strain>
    </source>
</reference>
<dbReference type="EMBL" id="OANT01000005">
    <property type="protein sequence ID" value="SNX45454.1"/>
    <property type="molecule type" value="Genomic_DNA"/>
</dbReference>
<dbReference type="Proteomes" id="UP000219042">
    <property type="component" value="Unassembled WGS sequence"/>
</dbReference>
<organism evidence="1 2">
    <name type="scientific">Acinetobacter puyangensis</name>
    <dbReference type="NCBI Taxonomy" id="1096779"/>
    <lineage>
        <taxon>Bacteria</taxon>
        <taxon>Pseudomonadati</taxon>
        <taxon>Pseudomonadota</taxon>
        <taxon>Gammaproteobacteria</taxon>
        <taxon>Moraxellales</taxon>
        <taxon>Moraxellaceae</taxon>
        <taxon>Acinetobacter</taxon>
    </lineage>
</organism>